<dbReference type="GO" id="GO:0003677">
    <property type="term" value="F:DNA binding"/>
    <property type="evidence" value="ECO:0007669"/>
    <property type="project" value="InterPro"/>
</dbReference>
<feature type="domain" description="RNA polymerase sigma factor 70 region 4 type 2" evidence="6">
    <location>
        <begin position="121"/>
        <end position="174"/>
    </location>
</feature>
<dbReference type="InterPro" id="IPR039425">
    <property type="entry name" value="RNA_pol_sigma-70-like"/>
</dbReference>
<sequence>MSEPDHYPAHETSRAGVSPEEFFVQQIAEHQDRLFGYVFSLLGDHNRASDVLQETNLVLWRKKAQFQAGQPFLPWAFAIARFQVLAHVRDRGRDRCILDAELVEQLAEQSEASAEQLDGVRQALRQCIAKLQPNHQDMIRRRYYRSASINEIAESLELGVSAVKVGLLRIRRRLAECVQTQMAQEK</sequence>
<dbReference type="InterPro" id="IPR007627">
    <property type="entry name" value="RNA_pol_sigma70_r2"/>
</dbReference>
<evidence type="ECO:0000256" key="1">
    <source>
        <dbReference type="ARBA" id="ARBA00010641"/>
    </source>
</evidence>
<keyword evidence="3" id="KW-0731">Sigma factor</keyword>
<dbReference type="EMBL" id="CP036525">
    <property type="protein sequence ID" value="QDT02850.1"/>
    <property type="molecule type" value="Genomic_DNA"/>
</dbReference>
<dbReference type="AlphaFoldDB" id="A0A517N6W0"/>
<accession>A0A517N6W0</accession>
<feature type="domain" description="RNA polymerase sigma-70 region 2" evidence="5">
    <location>
        <begin position="27"/>
        <end position="93"/>
    </location>
</feature>
<evidence type="ECO:0000259" key="5">
    <source>
        <dbReference type="Pfam" id="PF04542"/>
    </source>
</evidence>
<dbReference type="PANTHER" id="PTHR43133">
    <property type="entry name" value="RNA POLYMERASE ECF-TYPE SIGMA FACTO"/>
    <property type="match status" value="1"/>
</dbReference>
<dbReference type="Gene3D" id="1.10.10.10">
    <property type="entry name" value="Winged helix-like DNA-binding domain superfamily/Winged helix DNA-binding domain"/>
    <property type="match status" value="1"/>
</dbReference>
<dbReference type="NCBIfam" id="TIGR02937">
    <property type="entry name" value="sigma70-ECF"/>
    <property type="match status" value="1"/>
</dbReference>
<proteinExistence type="inferred from homology"/>
<evidence type="ECO:0000259" key="6">
    <source>
        <dbReference type="Pfam" id="PF08281"/>
    </source>
</evidence>
<dbReference type="Pfam" id="PF04542">
    <property type="entry name" value="Sigma70_r2"/>
    <property type="match status" value="1"/>
</dbReference>
<dbReference type="InterPro" id="IPR014284">
    <property type="entry name" value="RNA_pol_sigma-70_dom"/>
</dbReference>
<dbReference type="OrthoDB" id="6383365at2"/>
<gene>
    <name evidence="7" type="primary">sigL_2</name>
    <name evidence="7" type="ORF">K227x_12290</name>
</gene>
<dbReference type="PANTHER" id="PTHR43133:SF51">
    <property type="entry name" value="RNA POLYMERASE SIGMA FACTOR"/>
    <property type="match status" value="1"/>
</dbReference>
<dbReference type="InterPro" id="IPR013325">
    <property type="entry name" value="RNA_pol_sigma_r2"/>
</dbReference>
<reference evidence="7 8" key="1">
    <citation type="submission" date="2019-02" db="EMBL/GenBank/DDBJ databases">
        <title>Deep-cultivation of Planctomycetes and their phenomic and genomic characterization uncovers novel biology.</title>
        <authorList>
            <person name="Wiegand S."/>
            <person name="Jogler M."/>
            <person name="Boedeker C."/>
            <person name="Pinto D."/>
            <person name="Vollmers J."/>
            <person name="Rivas-Marin E."/>
            <person name="Kohn T."/>
            <person name="Peeters S.H."/>
            <person name="Heuer A."/>
            <person name="Rast P."/>
            <person name="Oberbeckmann S."/>
            <person name="Bunk B."/>
            <person name="Jeske O."/>
            <person name="Meyerdierks A."/>
            <person name="Storesund J.E."/>
            <person name="Kallscheuer N."/>
            <person name="Luecker S."/>
            <person name="Lage O.M."/>
            <person name="Pohl T."/>
            <person name="Merkel B.J."/>
            <person name="Hornburger P."/>
            <person name="Mueller R.-W."/>
            <person name="Bruemmer F."/>
            <person name="Labrenz M."/>
            <person name="Spormann A.M."/>
            <person name="Op den Camp H."/>
            <person name="Overmann J."/>
            <person name="Amann R."/>
            <person name="Jetten M.S.M."/>
            <person name="Mascher T."/>
            <person name="Medema M.H."/>
            <person name="Devos D.P."/>
            <person name="Kaster A.-K."/>
            <person name="Ovreas L."/>
            <person name="Rohde M."/>
            <person name="Galperin M.Y."/>
            <person name="Jogler C."/>
        </authorList>
    </citation>
    <scope>NUCLEOTIDE SEQUENCE [LARGE SCALE GENOMIC DNA]</scope>
    <source>
        <strain evidence="7 8">K22_7</strain>
    </source>
</reference>
<dbReference type="InterPro" id="IPR013324">
    <property type="entry name" value="RNA_pol_sigma_r3/r4-like"/>
</dbReference>
<dbReference type="Proteomes" id="UP000318538">
    <property type="component" value="Chromosome"/>
</dbReference>
<evidence type="ECO:0000313" key="8">
    <source>
        <dbReference type="Proteomes" id="UP000318538"/>
    </source>
</evidence>
<dbReference type="RefSeq" id="WP_145168652.1">
    <property type="nucleotide sequence ID" value="NZ_CP036525.1"/>
</dbReference>
<dbReference type="Pfam" id="PF08281">
    <property type="entry name" value="Sigma70_r4_2"/>
    <property type="match status" value="1"/>
</dbReference>
<dbReference type="GO" id="GO:0016987">
    <property type="term" value="F:sigma factor activity"/>
    <property type="evidence" value="ECO:0007669"/>
    <property type="project" value="UniProtKB-KW"/>
</dbReference>
<organism evidence="7 8">
    <name type="scientific">Rubripirellula lacrimiformis</name>
    <dbReference type="NCBI Taxonomy" id="1930273"/>
    <lineage>
        <taxon>Bacteria</taxon>
        <taxon>Pseudomonadati</taxon>
        <taxon>Planctomycetota</taxon>
        <taxon>Planctomycetia</taxon>
        <taxon>Pirellulales</taxon>
        <taxon>Pirellulaceae</taxon>
        <taxon>Rubripirellula</taxon>
    </lineage>
</organism>
<dbReference type="InterPro" id="IPR013249">
    <property type="entry name" value="RNA_pol_sigma70_r4_t2"/>
</dbReference>
<keyword evidence="8" id="KW-1185">Reference proteome</keyword>
<comment type="similarity">
    <text evidence="1">Belongs to the sigma-70 factor family. ECF subfamily.</text>
</comment>
<evidence type="ECO:0000256" key="3">
    <source>
        <dbReference type="ARBA" id="ARBA00023082"/>
    </source>
</evidence>
<dbReference type="KEGG" id="rlc:K227x_12290"/>
<dbReference type="InterPro" id="IPR014331">
    <property type="entry name" value="RNA_pol_sigma70_ECF_RHOBA"/>
</dbReference>
<name>A0A517N6W0_9BACT</name>
<dbReference type="SUPFAM" id="SSF88946">
    <property type="entry name" value="Sigma2 domain of RNA polymerase sigma factors"/>
    <property type="match status" value="1"/>
</dbReference>
<keyword evidence="2" id="KW-0805">Transcription regulation</keyword>
<dbReference type="SUPFAM" id="SSF88659">
    <property type="entry name" value="Sigma3 and sigma4 domains of RNA polymerase sigma factors"/>
    <property type="match status" value="1"/>
</dbReference>
<protein>
    <submittedName>
        <fullName evidence="7">ECF RNA polymerase sigma factor SigL</fullName>
    </submittedName>
</protein>
<evidence type="ECO:0000256" key="2">
    <source>
        <dbReference type="ARBA" id="ARBA00023015"/>
    </source>
</evidence>
<dbReference type="NCBIfam" id="TIGR02989">
    <property type="entry name" value="Sig-70_gvs1"/>
    <property type="match status" value="1"/>
</dbReference>
<evidence type="ECO:0000313" key="7">
    <source>
        <dbReference type="EMBL" id="QDT02850.1"/>
    </source>
</evidence>
<evidence type="ECO:0000256" key="4">
    <source>
        <dbReference type="ARBA" id="ARBA00023163"/>
    </source>
</evidence>
<dbReference type="InterPro" id="IPR036388">
    <property type="entry name" value="WH-like_DNA-bd_sf"/>
</dbReference>
<dbReference type="Gene3D" id="1.10.1740.10">
    <property type="match status" value="1"/>
</dbReference>
<dbReference type="GO" id="GO:0006352">
    <property type="term" value="P:DNA-templated transcription initiation"/>
    <property type="evidence" value="ECO:0007669"/>
    <property type="project" value="InterPro"/>
</dbReference>
<keyword evidence="4" id="KW-0804">Transcription</keyword>